<organism evidence="3 4">
    <name type="scientific">Apatococcus lobatus</name>
    <dbReference type="NCBI Taxonomy" id="904363"/>
    <lineage>
        <taxon>Eukaryota</taxon>
        <taxon>Viridiplantae</taxon>
        <taxon>Chlorophyta</taxon>
        <taxon>core chlorophytes</taxon>
        <taxon>Trebouxiophyceae</taxon>
        <taxon>Chlorellales</taxon>
        <taxon>Chlorellaceae</taxon>
        <taxon>Apatococcus</taxon>
    </lineage>
</organism>
<dbReference type="AlphaFoldDB" id="A0AAW1RZ46"/>
<dbReference type="Pfam" id="PF05691">
    <property type="entry name" value="Raffinose_syn"/>
    <property type="match status" value="1"/>
</dbReference>
<dbReference type="Proteomes" id="UP001438707">
    <property type="component" value="Unassembled WGS sequence"/>
</dbReference>
<evidence type="ECO:0000313" key="3">
    <source>
        <dbReference type="EMBL" id="KAK9838974.1"/>
    </source>
</evidence>
<dbReference type="EMBL" id="JALJOS010000005">
    <property type="protein sequence ID" value="KAK9838974.1"/>
    <property type="molecule type" value="Genomic_DNA"/>
</dbReference>
<dbReference type="PANTHER" id="PTHR31268:SF32">
    <property type="entry name" value="GALACTINOL--SUCROSE GALACTOSYLTRANSFERASE 2-RELATED"/>
    <property type="match status" value="1"/>
</dbReference>
<gene>
    <name evidence="3" type="ORF">WJX74_007030</name>
</gene>
<evidence type="ECO:0000256" key="1">
    <source>
        <dbReference type="ARBA" id="ARBA00023277"/>
    </source>
</evidence>
<name>A0AAW1RZ46_9CHLO</name>
<reference evidence="3 4" key="1">
    <citation type="journal article" date="2024" name="Nat. Commun.">
        <title>Phylogenomics reveals the evolutionary origins of lichenization in chlorophyte algae.</title>
        <authorList>
            <person name="Puginier C."/>
            <person name="Libourel C."/>
            <person name="Otte J."/>
            <person name="Skaloud P."/>
            <person name="Haon M."/>
            <person name="Grisel S."/>
            <person name="Petersen M."/>
            <person name="Berrin J.G."/>
            <person name="Delaux P.M."/>
            <person name="Dal Grande F."/>
            <person name="Keller J."/>
        </authorList>
    </citation>
    <scope>NUCLEOTIDE SEQUENCE [LARGE SCALE GENOMIC DNA]</scope>
    <source>
        <strain evidence="3 4">SAG 2145</strain>
    </source>
</reference>
<comment type="caution">
    <text evidence="3">The sequence shown here is derived from an EMBL/GenBank/DDBJ whole genome shotgun (WGS) entry which is preliminary data.</text>
</comment>
<evidence type="ECO:0000313" key="4">
    <source>
        <dbReference type="Proteomes" id="UP001438707"/>
    </source>
</evidence>
<protein>
    <submittedName>
        <fullName evidence="3">Uncharacterized protein</fullName>
    </submittedName>
</protein>
<sequence length="213" mass="23508">MLVHGSSCVVLAPNQLPRRNPSWPFVRVTLGRKAHSAEQVCAHQFTGTRAEAVGHQRNVKASAASLQTSQAPSDLEPYPPADNPLLQLPPAQPLHLDLQQGALKAGEYVILQGMSQELYISQQLDHGIVLGCQSRDGAAYSMIDTNLGQLRCERFLAAARCKLWWMTPEWGTRAAHLPPETQFLLLKLPEDCYAIVLPLIAGNTYRSTLRPPR</sequence>
<dbReference type="InterPro" id="IPR008811">
    <property type="entry name" value="Glycosyl_hydrolases_36"/>
</dbReference>
<dbReference type="PANTHER" id="PTHR31268">
    <property type="match status" value="1"/>
</dbReference>
<accession>A0AAW1RZ46</accession>
<keyword evidence="1" id="KW-0119">Carbohydrate metabolism</keyword>
<proteinExistence type="predicted"/>
<evidence type="ECO:0000256" key="2">
    <source>
        <dbReference type="SAM" id="MobiDB-lite"/>
    </source>
</evidence>
<feature type="region of interest" description="Disordered" evidence="2">
    <location>
        <begin position="62"/>
        <end position="83"/>
    </location>
</feature>
<keyword evidence="4" id="KW-1185">Reference proteome</keyword>